<feature type="compositionally biased region" description="Polar residues" evidence="1">
    <location>
        <begin position="14"/>
        <end position="26"/>
    </location>
</feature>
<sequence length="79" mass="8584">MINDLWEKAIEEPSQPSNQKIVAADTSSAGKEIVNQAPENVAKSSGVIQIPEEQRAHMEANKLKALQRAAARTTNIKST</sequence>
<feature type="region of interest" description="Disordered" evidence="1">
    <location>
        <begin position="1"/>
        <end position="26"/>
    </location>
</feature>
<evidence type="ECO:0000313" key="3">
    <source>
        <dbReference type="Proteomes" id="UP001152561"/>
    </source>
</evidence>
<gene>
    <name evidence="2" type="ORF">K7X08_031365</name>
</gene>
<evidence type="ECO:0000313" key="2">
    <source>
        <dbReference type="EMBL" id="KAJ8562913.1"/>
    </source>
</evidence>
<proteinExistence type="predicted"/>
<name>A0A9Q1MPJ1_9SOLA</name>
<reference evidence="3" key="1">
    <citation type="journal article" date="2023" name="Proc. Natl. Acad. Sci. U.S.A.">
        <title>Genomic and structural basis for evolution of tropane alkaloid biosynthesis.</title>
        <authorList>
            <person name="Wanga Y.-J."/>
            <person name="Taina T."/>
            <person name="Yua J.-Y."/>
            <person name="Lia J."/>
            <person name="Xua B."/>
            <person name="Chenc J."/>
            <person name="D'Auriad J.C."/>
            <person name="Huanga J.-P."/>
            <person name="Huanga S.-X."/>
        </authorList>
    </citation>
    <scope>NUCLEOTIDE SEQUENCE [LARGE SCALE GENOMIC DNA]</scope>
    <source>
        <strain evidence="3">cv. KIB-2019</strain>
    </source>
</reference>
<dbReference type="OrthoDB" id="437078at2759"/>
<dbReference type="Proteomes" id="UP001152561">
    <property type="component" value="Unassembled WGS sequence"/>
</dbReference>
<dbReference type="AlphaFoldDB" id="A0A9Q1MPJ1"/>
<organism evidence="2 3">
    <name type="scientific">Anisodus acutangulus</name>
    <dbReference type="NCBI Taxonomy" id="402998"/>
    <lineage>
        <taxon>Eukaryota</taxon>
        <taxon>Viridiplantae</taxon>
        <taxon>Streptophyta</taxon>
        <taxon>Embryophyta</taxon>
        <taxon>Tracheophyta</taxon>
        <taxon>Spermatophyta</taxon>
        <taxon>Magnoliopsida</taxon>
        <taxon>eudicotyledons</taxon>
        <taxon>Gunneridae</taxon>
        <taxon>Pentapetalae</taxon>
        <taxon>asterids</taxon>
        <taxon>lamiids</taxon>
        <taxon>Solanales</taxon>
        <taxon>Solanaceae</taxon>
        <taxon>Solanoideae</taxon>
        <taxon>Hyoscyameae</taxon>
        <taxon>Anisodus</taxon>
    </lineage>
</organism>
<evidence type="ECO:0000256" key="1">
    <source>
        <dbReference type="SAM" id="MobiDB-lite"/>
    </source>
</evidence>
<keyword evidence="3" id="KW-1185">Reference proteome</keyword>
<protein>
    <submittedName>
        <fullName evidence="2">Uncharacterized protein</fullName>
    </submittedName>
</protein>
<dbReference type="EMBL" id="JAJAGQ010000005">
    <property type="protein sequence ID" value="KAJ8562913.1"/>
    <property type="molecule type" value="Genomic_DNA"/>
</dbReference>
<comment type="caution">
    <text evidence="2">The sequence shown here is derived from an EMBL/GenBank/DDBJ whole genome shotgun (WGS) entry which is preliminary data.</text>
</comment>
<accession>A0A9Q1MPJ1</accession>
<feature type="compositionally biased region" description="Basic and acidic residues" evidence="1">
    <location>
        <begin position="1"/>
        <end position="11"/>
    </location>
</feature>